<name>A0A446BSR6_9PEZI</name>
<dbReference type="InterPro" id="IPR036188">
    <property type="entry name" value="FAD/NAD-bd_sf"/>
</dbReference>
<keyword evidence="3" id="KW-0274">FAD</keyword>
<dbReference type="InterPro" id="IPR000172">
    <property type="entry name" value="GMC_OxRdtase_N"/>
</dbReference>
<dbReference type="Gene3D" id="3.30.560.10">
    <property type="entry name" value="Glucose Oxidase, domain 3"/>
    <property type="match status" value="1"/>
</dbReference>
<dbReference type="Proteomes" id="UP000289323">
    <property type="component" value="Unassembled WGS sequence"/>
</dbReference>
<dbReference type="Pfam" id="PF00732">
    <property type="entry name" value="GMC_oxred_N"/>
    <property type="match status" value="1"/>
</dbReference>
<comment type="similarity">
    <text evidence="1">Belongs to the GMC oxidoreductase family.</text>
</comment>
<evidence type="ECO:0000256" key="1">
    <source>
        <dbReference type="ARBA" id="ARBA00010790"/>
    </source>
</evidence>
<evidence type="ECO:0000256" key="2">
    <source>
        <dbReference type="PIRSR" id="PIRSR000137-1"/>
    </source>
</evidence>
<proteinExistence type="inferred from homology"/>
<dbReference type="GO" id="GO:0044550">
    <property type="term" value="P:secondary metabolite biosynthetic process"/>
    <property type="evidence" value="ECO:0007669"/>
    <property type="project" value="TreeGrafter"/>
</dbReference>
<evidence type="ECO:0000313" key="6">
    <source>
        <dbReference type="EMBL" id="SPQ25572.1"/>
    </source>
</evidence>
<dbReference type="Pfam" id="PF05199">
    <property type="entry name" value="GMC_oxred_C"/>
    <property type="match status" value="1"/>
</dbReference>
<feature type="chain" id="PRO_5019193754" evidence="4">
    <location>
        <begin position="18"/>
        <end position="643"/>
    </location>
</feature>
<dbReference type="InterPro" id="IPR007867">
    <property type="entry name" value="GMC_OxRtase_C"/>
</dbReference>
<dbReference type="PROSITE" id="PS00624">
    <property type="entry name" value="GMC_OXRED_2"/>
    <property type="match status" value="1"/>
</dbReference>
<organism evidence="6 7">
    <name type="scientific">Thermothielavioides terrestris</name>
    <dbReference type="NCBI Taxonomy" id="2587410"/>
    <lineage>
        <taxon>Eukaryota</taxon>
        <taxon>Fungi</taxon>
        <taxon>Dikarya</taxon>
        <taxon>Ascomycota</taxon>
        <taxon>Pezizomycotina</taxon>
        <taxon>Sordariomycetes</taxon>
        <taxon>Sordariomycetidae</taxon>
        <taxon>Sordariales</taxon>
        <taxon>Chaetomiaceae</taxon>
        <taxon>Thermothielavioides</taxon>
    </lineage>
</organism>
<dbReference type="InterPro" id="IPR012132">
    <property type="entry name" value="GMC_OxRdtase"/>
</dbReference>
<gene>
    <name evidence="6" type="ORF">TT172_LOCUS7991</name>
</gene>
<feature type="active site" description="Proton donor" evidence="2">
    <location>
        <position position="577"/>
    </location>
</feature>
<keyword evidence="4" id="KW-0732">Signal</keyword>
<evidence type="ECO:0000256" key="3">
    <source>
        <dbReference type="PIRSR" id="PIRSR000137-2"/>
    </source>
</evidence>
<dbReference type="SUPFAM" id="SSF51905">
    <property type="entry name" value="FAD/NAD(P)-binding domain"/>
    <property type="match status" value="1"/>
</dbReference>
<dbReference type="PANTHER" id="PTHR11552:SF115">
    <property type="entry name" value="DEHYDROGENASE XPTC-RELATED"/>
    <property type="match status" value="1"/>
</dbReference>
<dbReference type="EMBL" id="OUUZ01000015">
    <property type="protein sequence ID" value="SPQ25572.1"/>
    <property type="molecule type" value="Genomic_DNA"/>
</dbReference>
<dbReference type="PANTHER" id="PTHR11552">
    <property type="entry name" value="GLUCOSE-METHANOL-CHOLINE GMC OXIDOREDUCTASE"/>
    <property type="match status" value="1"/>
</dbReference>
<feature type="domain" description="Glucose-methanol-choline oxidoreductase N-terminal" evidence="5">
    <location>
        <begin position="313"/>
        <end position="327"/>
    </location>
</feature>
<evidence type="ECO:0000313" key="7">
    <source>
        <dbReference type="Proteomes" id="UP000289323"/>
    </source>
</evidence>
<evidence type="ECO:0000256" key="4">
    <source>
        <dbReference type="SAM" id="SignalP"/>
    </source>
</evidence>
<dbReference type="GO" id="GO:0050660">
    <property type="term" value="F:flavin adenine dinucleotide binding"/>
    <property type="evidence" value="ECO:0007669"/>
    <property type="project" value="InterPro"/>
</dbReference>
<feature type="binding site" evidence="3">
    <location>
        <begin position="45"/>
        <end position="46"/>
    </location>
    <ligand>
        <name>FAD</name>
        <dbReference type="ChEBI" id="CHEBI:57692"/>
    </ligand>
</feature>
<feature type="binding site" evidence="3">
    <location>
        <position position="117"/>
    </location>
    <ligand>
        <name>FAD</name>
        <dbReference type="ChEBI" id="CHEBI:57692"/>
    </ligand>
</feature>
<accession>A0A446BSR6</accession>
<keyword evidence="3" id="KW-0285">Flavoprotein</keyword>
<dbReference type="PIRSF" id="PIRSF000137">
    <property type="entry name" value="Alcohol_oxidase"/>
    <property type="match status" value="1"/>
</dbReference>
<reference evidence="6 7" key="1">
    <citation type="submission" date="2018-04" db="EMBL/GenBank/DDBJ databases">
        <authorList>
            <person name="Huttner S."/>
            <person name="Dainat J."/>
        </authorList>
    </citation>
    <scope>NUCLEOTIDE SEQUENCE [LARGE SCALE GENOMIC DNA]</scope>
</reference>
<feature type="active site" description="Proton acceptor" evidence="2">
    <location>
        <position position="620"/>
    </location>
</feature>
<dbReference type="AlphaFoldDB" id="A0A446BSR6"/>
<dbReference type="GO" id="GO:0016614">
    <property type="term" value="F:oxidoreductase activity, acting on CH-OH group of donors"/>
    <property type="evidence" value="ECO:0007669"/>
    <property type="project" value="InterPro"/>
</dbReference>
<feature type="signal peptide" evidence="4">
    <location>
        <begin position="1"/>
        <end position="17"/>
    </location>
</feature>
<protein>
    <submittedName>
        <fullName evidence="6">8d9d45f7-d187-409e-a29f-ce18b58bc395</fullName>
    </submittedName>
</protein>
<evidence type="ECO:0000259" key="5">
    <source>
        <dbReference type="PROSITE" id="PS00624"/>
    </source>
</evidence>
<dbReference type="Gene3D" id="3.50.50.60">
    <property type="entry name" value="FAD/NAD(P)-binding domain"/>
    <property type="match status" value="1"/>
</dbReference>
<comment type="cofactor">
    <cofactor evidence="3">
        <name>FAD</name>
        <dbReference type="ChEBI" id="CHEBI:57692"/>
    </cofactor>
</comment>
<sequence>MRLVAAAVLSLAALAGAARRPSANLKRQVSQLRDKYDFVIVGGGTSGLTVADRLTAAFPAKTLLVVEYGDIHYAPGVFDPPTDWITANPDSPPAWSFTSLPCPDMGNQTAFVQAGQVVGGSSAVNGMFFDRGSRFDYDAWAEVGGPEFANSSTTWNWDTLFPYFKKSVTFTPPSPDIAQRYNYTWNLSAYGGDTPIYASFSSFQWADQPVLAKTWTEMGLEHAQECAGGDKQGICWVPASQDPVTARRSYSRLGHYTDVQPRANYDLLVNHQAVRVVYPNGLASGPPLVEVRTLADGSLFNVTVRGEVVLSAGALHTPTVLQRSGIGPSAFLTSAGIRPLLDLPGVGSNLQDHSGPPVTWNYSKPYDFFPLPSEMASNATFKADATAAFNATPARGPYTLAGGNSAIYVSLPRMDPDGYTTIVSDIRAMVANGSAASFLPADLRGDRAMAAGYDAQLLAIANLLANPAAPSLETPWATTEVPYATAWSFLLHPLSRGTVRLNLSDPLAQPVLDYRAGSNPVDMAVHLAQVRFLRGLLGTPTMRALGAVEVGPGAAVAASDALLADYVRQQITLSFMHPCCTAAMLPRDRGGVVGPDLRVHGAAGLRIVDMSVMPMLPGTHLSATAYAVAEKAADIIIQAWRRQ</sequence>
<dbReference type="SUPFAM" id="SSF54373">
    <property type="entry name" value="FAD-linked reductases, C-terminal domain"/>
    <property type="match status" value="1"/>
</dbReference>